<dbReference type="Proteomes" id="UP000176288">
    <property type="component" value="Chromosome"/>
</dbReference>
<dbReference type="Pfam" id="PF12804">
    <property type="entry name" value="NTP_transf_3"/>
    <property type="match status" value="1"/>
</dbReference>
<comment type="function">
    <text evidence="8">Catalyzes the last two sequential reactions in the de novo biosynthetic pathway for UDP-N-acetylglucosamine (UDP-GlcNAc). The C-terminal domain catalyzes the transfer of acetyl group from acetyl coenzyme A to glucosamine-1-phosphate (GlcN-1-P) to produce N-acetylglucosamine-1-phosphate (GlcNAc-1-P), which is converted into UDP-GlcNAc by the transfer of uridine 5-monophosphate (from uridine 5-triphosphate), a reaction catalyzed by the N-terminal domain.</text>
</comment>
<dbReference type="InterPro" id="IPR050065">
    <property type="entry name" value="GlmU-like"/>
</dbReference>
<dbReference type="GO" id="GO:0003977">
    <property type="term" value="F:UDP-N-acetylglucosamine diphosphorylase activity"/>
    <property type="evidence" value="ECO:0007669"/>
    <property type="project" value="UniProtKB-EC"/>
</dbReference>
<evidence type="ECO:0000256" key="6">
    <source>
        <dbReference type="ARBA" id="ARBA00048247"/>
    </source>
</evidence>
<dbReference type="PANTHER" id="PTHR43584">
    <property type="entry name" value="NUCLEOTIDYL TRANSFERASE"/>
    <property type="match status" value="1"/>
</dbReference>
<evidence type="ECO:0000256" key="2">
    <source>
        <dbReference type="ARBA" id="ARBA00007947"/>
    </source>
</evidence>
<dbReference type="RefSeq" id="WP_071164463.1">
    <property type="nucleotide sequence ID" value="NZ_CP017812.1"/>
</dbReference>
<evidence type="ECO:0000256" key="4">
    <source>
        <dbReference type="ARBA" id="ARBA00022695"/>
    </source>
</evidence>
<reference evidence="10 11" key="1">
    <citation type="submission" date="2016-10" db="EMBL/GenBank/DDBJ databases">
        <title>Actinomyces aegypiusis sp. nov., isolated from the Aegypius monachus in Qinghai Tibet Plateau China.</title>
        <authorList>
            <person name="Wang Y."/>
        </authorList>
    </citation>
    <scope>NUCLEOTIDE SEQUENCE [LARGE SCALE GENOMIC DNA]</scope>
    <source>
        <strain evidence="10 11">VUL4_3</strain>
    </source>
</reference>
<dbReference type="AlphaFoldDB" id="A0A1D9MLD0"/>
<evidence type="ECO:0000256" key="1">
    <source>
        <dbReference type="ARBA" id="ARBA00007707"/>
    </source>
</evidence>
<name>A0A1D9MLD0_9ACTO</name>
<dbReference type="GO" id="GO:0019134">
    <property type="term" value="F:glucosamine-1-phosphate N-acetyltransferase activity"/>
    <property type="evidence" value="ECO:0007669"/>
    <property type="project" value="UniProtKB-EC"/>
</dbReference>
<feature type="domain" description="MobA-like NTP transferase" evidence="9">
    <location>
        <begin position="6"/>
        <end position="145"/>
    </location>
</feature>
<evidence type="ECO:0000256" key="7">
    <source>
        <dbReference type="ARBA" id="ARBA00048493"/>
    </source>
</evidence>
<accession>A0A1D9MLD0</accession>
<comment type="similarity">
    <text evidence="1">In the C-terminal section; belongs to the transferase hexapeptide repeat family.</text>
</comment>
<dbReference type="KEGG" id="avu:BK816_06605"/>
<dbReference type="Gene3D" id="3.90.550.10">
    <property type="entry name" value="Spore Coat Polysaccharide Biosynthesis Protein SpsA, Chain A"/>
    <property type="match status" value="1"/>
</dbReference>
<keyword evidence="11" id="KW-1185">Reference proteome</keyword>
<dbReference type="SUPFAM" id="SSF53448">
    <property type="entry name" value="Nucleotide-diphospho-sugar transferases"/>
    <property type="match status" value="1"/>
</dbReference>
<evidence type="ECO:0000313" key="11">
    <source>
        <dbReference type="Proteomes" id="UP000176288"/>
    </source>
</evidence>
<comment type="catalytic activity">
    <reaction evidence="7">
        <text>N-acetyl-alpha-D-glucosamine 1-phosphate + UTP + H(+) = UDP-N-acetyl-alpha-D-glucosamine + diphosphate</text>
        <dbReference type="Rhea" id="RHEA:13509"/>
        <dbReference type="ChEBI" id="CHEBI:15378"/>
        <dbReference type="ChEBI" id="CHEBI:33019"/>
        <dbReference type="ChEBI" id="CHEBI:46398"/>
        <dbReference type="ChEBI" id="CHEBI:57705"/>
        <dbReference type="ChEBI" id="CHEBI:57776"/>
        <dbReference type="EC" id="2.7.7.23"/>
    </reaction>
</comment>
<dbReference type="CDD" id="cd02540">
    <property type="entry name" value="GT2_GlmU_N_bac"/>
    <property type="match status" value="1"/>
</dbReference>
<keyword evidence="4" id="KW-0548">Nucleotidyltransferase</keyword>
<evidence type="ECO:0000259" key="9">
    <source>
        <dbReference type="Pfam" id="PF12804"/>
    </source>
</evidence>
<dbReference type="EMBL" id="CP017812">
    <property type="protein sequence ID" value="AOZ72999.1"/>
    <property type="molecule type" value="Genomic_DNA"/>
</dbReference>
<organism evidence="10 11">
    <name type="scientific">Boudabousia tangfeifanii</name>
    <dbReference type="NCBI Taxonomy" id="1912795"/>
    <lineage>
        <taxon>Bacteria</taxon>
        <taxon>Bacillati</taxon>
        <taxon>Actinomycetota</taxon>
        <taxon>Actinomycetes</taxon>
        <taxon>Actinomycetales</taxon>
        <taxon>Actinomycetaceae</taxon>
        <taxon>Boudabousia</taxon>
    </lineage>
</organism>
<dbReference type="InterPro" id="IPR025877">
    <property type="entry name" value="MobA-like_NTP_Trfase"/>
</dbReference>
<comment type="catalytic activity">
    <reaction evidence="6">
        <text>alpha-D-glucosamine 1-phosphate + acetyl-CoA = N-acetyl-alpha-D-glucosamine 1-phosphate + CoA + H(+)</text>
        <dbReference type="Rhea" id="RHEA:13725"/>
        <dbReference type="ChEBI" id="CHEBI:15378"/>
        <dbReference type="ChEBI" id="CHEBI:57287"/>
        <dbReference type="ChEBI" id="CHEBI:57288"/>
        <dbReference type="ChEBI" id="CHEBI:57776"/>
        <dbReference type="ChEBI" id="CHEBI:58516"/>
        <dbReference type="EC" id="2.3.1.157"/>
    </reaction>
</comment>
<dbReference type="InterPro" id="IPR029044">
    <property type="entry name" value="Nucleotide-diphossugar_trans"/>
</dbReference>
<keyword evidence="5" id="KW-0012">Acyltransferase</keyword>
<evidence type="ECO:0000313" key="10">
    <source>
        <dbReference type="EMBL" id="AOZ72999.1"/>
    </source>
</evidence>
<dbReference type="OrthoDB" id="9775031at2"/>
<evidence type="ECO:0000256" key="5">
    <source>
        <dbReference type="ARBA" id="ARBA00023315"/>
    </source>
</evidence>
<comment type="similarity">
    <text evidence="2">In the N-terminal section; belongs to the N-acetylglucosamine-1-phosphate uridyltransferase family.</text>
</comment>
<dbReference type="STRING" id="1912795.BK816_06605"/>
<proteinExistence type="inferred from homology"/>
<dbReference type="PANTHER" id="PTHR43584:SF3">
    <property type="entry name" value="BIFUNCTIONAL PROTEIN GLMU"/>
    <property type="match status" value="1"/>
</dbReference>
<evidence type="ECO:0000256" key="8">
    <source>
        <dbReference type="ARBA" id="ARBA00049628"/>
    </source>
</evidence>
<gene>
    <name evidence="10" type="ORF">BK816_06605</name>
</gene>
<protein>
    <recommendedName>
        <fullName evidence="9">MobA-like NTP transferase domain-containing protein</fullName>
    </recommendedName>
</protein>
<sequence>MRPAAVIILAAGKGTRMKSPLPKVLHPLAGKSLLERAIIAAQALDPRVLGVVVRHERDMVVEHLSQVAPNAIPLDQDEIPGTGRALACALEQLQDKDYNLDGPVVVTSGDVPLLSGKTLQNFVAAHEAANATVSVAGARLADPTGYGRLVEEDGKLVAIVEHADATEEQRQIDLINAGIYVFDGRFALEALQKLGSDNAQGEVYLTDLVGIATESGLPAQSYLIADTWEVTGCNDPQQLAELEAEYYRRHPQEQDSVNAIDAGMPVKENK</sequence>
<keyword evidence="3" id="KW-0808">Transferase</keyword>
<evidence type="ECO:0000256" key="3">
    <source>
        <dbReference type="ARBA" id="ARBA00022679"/>
    </source>
</evidence>